<dbReference type="InterPro" id="IPR009061">
    <property type="entry name" value="DNA-bd_dom_put_sf"/>
</dbReference>
<keyword evidence="2" id="KW-0175">Coiled coil</keyword>
<proteinExistence type="predicted"/>
<dbReference type="CDD" id="cd01109">
    <property type="entry name" value="HTH_YyaN"/>
    <property type="match status" value="1"/>
</dbReference>
<dbReference type="PROSITE" id="PS50937">
    <property type="entry name" value="HTH_MERR_2"/>
    <property type="match status" value="1"/>
</dbReference>
<dbReference type="PANTHER" id="PTHR30204">
    <property type="entry name" value="REDOX-CYCLING DRUG-SENSING TRANSCRIPTIONAL ACTIVATOR SOXR"/>
    <property type="match status" value="1"/>
</dbReference>
<feature type="domain" description="HTH merR-type" evidence="3">
    <location>
        <begin position="4"/>
        <end position="73"/>
    </location>
</feature>
<accession>A0A4P6JR80</accession>
<organism evidence="4 5">
    <name type="scientific">Ktedonosporobacter rubrisoli</name>
    <dbReference type="NCBI Taxonomy" id="2509675"/>
    <lineage>
        <taxon>Bacteria</taxon>
        <taxon>Bacillati</taxon>
        <taxon>Chloroflexota</taxon>
        <taxon>Ktedonobacteria</taxon>
        <taxon>Ktedonobacterales</taxon>
        <taxon>Ktedonosporobacteraceae</taxon>
        <taxon>Ktedonosporobacter</taxon>
    </lineage>
</organism>
<gene>
    <name evidence="4" type="ORF">EPA93_18060</name>
</gene>
<dbReference type="Proteomes" id="UP000290365">
    <property type="component" value="Chromosome"/>
</dbReference>
<dbReference type="Gene3D" id="1.10.1660.10">
    <property type="match status" value="1"/>
</dbReference>
<dbReference type="RefSeq" id="WP_129888846.1">
    <property type="nucleotide sequence ID" value="NZ_CP035758.1"/>
</dbReference>
<dbReference type="KEGG" id="kbs:EPA93_18060"/>
<feature type="coiled-coil region" evidence="2">
    <location>
        <begin position="85"/>
        <end position="119"/>
    </location>
</feature>
<dbReference type="InterPro" id="IPR047057">
    <property type="entry name" value="MerR_fam"/>
</dbReference>
<dbReference type="PANTHER" id="PTHR30204:SF98">
    <property type="entry name" value="HTH-TYPE TRANSCRIPTIONAL REGULATOR ADHR"/>
    <property type="match status" value="1"/>
</dbReference>
<dbReference type="SMART" id="SM00422">
    <property type="entry name" value="HTH_MERR"/>
    <property type="match status" value="1"/>
</dbReference>
<keyword evidence="1" id="KW-0238">DNA-binding</keyword>
<dbReference type="SUPFAM" id="SSF46955">
    <property type="entry name" value="Putative DNA-binding domain"/>
    <property type="match status" value="1"/>
</dbReference>
<dbReference type="Pfam" id="PF13411">
    <property type="entry name" value="MerR_1"/>
    <property type="match status" value="1"/>
</dbReference>
<reference evidence="4 5" key="1">
    <citation type="submission" date="2019-01" db="EMBL/GenBank/DDBJ databases">
        <title>Ktedonosporobacter rubrisoli SCAWS-G2.</title>
        <authorList>
            <person name="Huang Y."/>
            <person name="Yan B."/>
        </authorList>
    </citation>
    <scope>NUCLEOTIDE SEQUENCE [LARGE SCALE GENOMIC DNA]</scope>
    <source>
        <strain evidence="4 5">SCAWS-G2</strain>
    </source>
</reference>
<dbReference type="GO" id="GO:0003677">
    <property type="term" value="F:DNA binding"/>
    <property type="evidence" value="ECO:0007669"/>
    <property type="project" value="UniProtKB-KW"/>
</dbReference>
<dbReference type="PRINTS" id="PR00040">
    <property type="entry name" value="HTHMERR"/>
</dbReference>
<sequence>MQEELTIQEVATRTGLSVYALRYYERVGLLDPVGRASSGHRRYTSDDLTWISFLQCLRTTGMSIRQMQTFADLRRQGDPSARKRLEFLECHEQQVQKHLDELERNLVVIRRKIERHKAMLANEQIEAEHGNDMPEFKVFSGSNAYLSGHAAGNR</sequence>
<evidence type="ECO:0000259" key="3">
    <source>
        <dbReference type="PROSITE" id="PS50937"/>
    </source>
</evidence>
<dbReference type="OrthoDB" id="9811174at2"/>
<evidence type="ECO:0000256" key="1">
    <source>
        <dbReference type="ARBA" id="ARBA00023125"/>
    </source>
</evidence>
<dbReference type="InterPro" id="IPR000551">
    <property type="entry name" value="MerR-type_HTH_dom"/>
</dbReference>
<name>A0A4P6JR80_KTERU</name>
<protein>
    <submittedName>
        <fullName evidence="4">MerR family transcriptional regulator</fullName>
    </submittedName>
</protein>
<evidence type="ECO:0000313" key="4">
    <source>
        <dbReference type="EMBL" id="QBD77793.1"/>
    </source>
</evidence>
<evidence type="ECO:0000313" key="5">
    <source>
        <dbReference type="Proteomes" id="UP000290365"/>
    </source>
</evidence>
<evidence type="ECO:0000256" key="2">
    <source>
        <dbReference type="SAM" id="Coils"/>
    </source>
</evidence>
<dbReference type="AlphaFoldDB" id="A0A4P6JR80"/>
<dbReference type="GO" id="GO:0003700">
    <property type="term" value="F:DNA-binding transcription factor activity"/>
    <property type="evidence" value="ECO:0007669"/>
    <property type="project" value="InterPro"/>
</dbReference>
<keyword evidence="5" id="KW-1185">Reference proteome</keyword>
<dbReference type="EMBL" id="CP035758">
    <property type="protein sequence ID" value="QBD77793.1"/>
    <property type="molecule type" value="Genomic_DNA"/>
</dbReference>